<reference evidence="4 5" key="1">
    <citation type="submission" date="2024-07" db="EMBL/GenBank/DDBJ databases">
        <authorList>
            <person name="Ren Q."/>
        </authorList>
    </citation>
    <scope>NUCLEOTIDE SEQUENCE [LARGE SCALE GENOMIC DNA]</scope>
    <source>
        <strain evidence="4 5">REN37</strain>
    </source>
</reference>
<evidence type="ECO:0000259" key="3">
    <source>
        <dbReference type="PROSITE" id="PS50977"/>
    </source>
</evidence>
<dbReference type="SUPFAM" id="SSF46689">
    <property type="entry name" value="Homeodomain-like"/>
    <property type="match status" value="1"/>
</dbReference>
<sequence length="188" mass="19645">MANDLETPILDAALARLQHGGWAAMTVAAVAADAGVSRQQVYRAIGDRQQLGRRVLMREVQRFIQPVLAAHRAHPDDAVRGISSASATTLAAAADNLLIKALIAGQASPLLPWVALESGPVLEPVLQAVTASALATYGEHHSPAALTRAIEVSVRLTISHLLQPTSSQEDAVAQIHDTIAALLSLPGA</sequence>
<dbReference type="InterPro" id="IPR009057">
    <property type="entry name" value="Homeodomain-like_sf"/>
</dbReference>
<comment type="caution">
    <text evidence="4">The sequence shown here is derived from an EMBL/GenBank/DDBJ whole genome shotgun (WGS) entry which is preliminary data.</text>
</comment>
<feature type="domain" description="HTH tetR-type" evidence="3">
    <location>
        <begin position="3"/>
        <end position="63"/>
    </location>
</feature>
<evidence type="ECO:0000313" key="5">
    <source>
        <dbReference type="Proteomes" id="UP001562065"/>
    </source>
</evidence>
<dbReference type="Pfam" id="PF18556">
    <property type="entry name" value="TetR_C_35"/>
    <property type="match status" value="1"/>
</dbReference>
<proteinExistence type="predicted"/>
<gene>
    <name evidence="4" type="ORF">AB5I84_00890</name>
</gene>
<dbReference type="Gene3D" id="1.10.357.10">
    <property type="entry name" value="Tetracycline Repressor, domain 2"/>
    <property type="match status" value="1"/>
</dbReference>
<name>A0ABV4ADI3_9GAMM</name>
<keyword evidence="1 2" id="KW-0238">DNA-binding</keyword>
<dbReference type="EMBL" id="JBGCUO010000001">
    <property type="protein sequence ID" value="MEY1660700.1"/>
    <property type="molecule type" value="Genomic_DNA"/>
</dbReference>
<protein>
    <submittedName>
        <fullName evidence="4">TetR family transcriptional regulator</fullName>
    </submittedName>
</protein>
<evidence type="ECO:0000313" key="4">
    <source>
        <dbReference type="EMBL" id="MEY1660700.1"/>
    </source>
</evidence>
<dbReference type="Proteomes" id="UP001562065">
    <property type="component" value="Unassembled WGS sequence"/>
</dbReference>
<dbReference type="InterPro" id="IPR040611">
    <property type="entry name" value="AlkX_C"/>
</dbReference>
<keyword evidence="5" id="KW-1185">Reference proteome</keyword>
<dbReference type="Pfam" id="PF00440">
    <property type="entry name" value="TetR_N"/>
    <property type="match status" value="1"/>
</dbReference>
<dbReference type="InterPro" id="IPR001647">
    <property type="entry name" value="HTH_TetR"/>
</dbReference>
<dbReference type="RefSeq" id="WP_369453945.1">
    <property type="nucleotide sequence ID" value="NZ_JBGCUO010000001.1"/>
</dbReference>
<organism evidence="4 5">
    <name type="scientific">Isoalcanivorax beigongshangi</name>
    <dbReference type="NCBI Taxonomy" id="3238810"/>
    <lineage>
        <taxon>Bacteria</taxon>
        <taxon>Pseudomonadati</taxon>
        <taxon>Pseudomonadota</taxon>
        <taxon>Gammaproteobacteria</taxon>
        <taxon>Oceanospirillales</taxon>
        <taxon>Alcanivoracaceae</taxon>
        <taxon>Isoalcanivorax</taxon>
    </lineage>
</organism>
<accession>A0ABV4ADI3</accession>
<evidence type="ECO:0000256" key="2">
    <source>
        <dbReference type="PROSITE-ProRule" id="PRU00335"/>
    </source>
</evidence>
<evidence type="ECO:0000256" key="1">
    <source>
        <dbReference type="ARBA" id="ARBA00023125"/>
    </source>
</evidence>
<feature type="DNA-binding region" description="H-T-H motif" evidence="2">
    <location>
        <begin position="26"/>
        <end position="45"/>
    </location>
</feature>
<dbReference type="PROSITE" id="PS50977">
    <property type="entry name" value="HTH_TETR_2"/>
    <property type="match status" value="1"/>
</dbReference>